<dbReference type="Proteomes" id="UP000499080">
    <property type="component" value="Unassembled WGS sequence"/>
</dbReference>
<gene>
    <name evidence="2" type="ORF">AVEN_199109_1</name>
</gene>
<organism evidence="2 3">
    <name type="scientific">Araneus ventricosus</name>
    <name type="common">Orbweaver spider</name>
    <name type="synonym">Epeira ventricosa</name>
    <dbReference type="NCBI Taxonomy" id="182803"/>
    <lineage>
        <taxon>Eukaryota</taxon>
        <taxon>Metazoa</taxon>
        <taxon>Ecdysozoa</taxon>
        <taxon>Arthropoda</taxon>
        <taxon>Chelicerata</taxon>
        <taxon>Arachnida</taxon>
        <taxon>Araneae</taxon>
        <taxon>Araneomorphae</taxon>
        <taxon>Entelegynae</taxon>
        <taxon>Araneoidea</taxon>
        <taxon>Araneidae</taxon>
        <taxon>Araneus</taxon>
    </lineage>
</organism>
<dbReference type="AlphaFoldDB" id="A0A4Y2P1L0"/>
<evidence type="ECO:0000256" key="1">
    <source>
        <dbReference type="SAM" id="MobiDB-lite"/>
    </source>
</evidence>
<reference evidence="2 3" key="1">
    <citation type="journal article" date="2019" name="Sci. Rep.">
        <title>Orb-weaving spider Araneus ventricosus genome elucidates the spidroin gene catalogue.</title>
        <authorList>
            <person name="Kono N."/>
            <person name="Nakamura H."/>
            <person name="Ohtoshi R."/>
            <person name="Moran D.A.P."/>
            <person name="Shinohara A."/>
            <person name="Yoshida Y."/>
            <person name="Fujiwara M."/>
            <person name="Mori M."/>
            <person name="Tomita M."/>
            <person name="Arakawa K."/>
        </authorList>
    </citation>
    <scope>NUCLEOTIDE SEQUENCE [LARGE SCALE GENOMIC DNA]</scope>
</reference>
<comment type="caution">
    <text evidence="2">The sequence shown here is derived from an EMBL/GenBank/DDBJ whole genome shotgun (WGS) entry which is preliminary data.</text>
</comment>
<accession>A0A4Y2P1L0</accession>
<protein>
    <submittedName>
        <fullName evidence="2">Uncharacterized protein</fullName>
    </submittedName>
</protein>
<dbReference type="EMBL" id="BGPR01010354">
    <property type="protein sequence ID" value="GBN45738.1"/>
    <property type="molecule type" value="Genomic_DNA"/>
</dbReference>
<keyword evidence="3" id="KW-1185">Reference proteome</keyword>
<feature type="compositionally biased region" description="Polar residues" evidence="1">
    <location>
        <begin position="62"/>
        <end position="81"/>
    </location>
</feature>
<feature type="region of interest" description="Disordered" evidence="1">
    <location>
        <begin position="56"/>
        <end position="104"/>
    </location>
</feature>
<proteinExistence type="predicted"/>
<name>A0A4Y2P1L0_ARAVE</name>
<dbReference type="OrthoDB" id="5975069at2759"/>
<feature type="compositionally biased region" description="Basic and acidic residues" evidence="1">
    <location>
        <begin position="87"/>
        <end position="97"/>
    </location>
</feature>
<evidence type="ECO:0000313" key="2">
    <source>
        <dbReference type="EMBL" id="GBN45738.1"/>
    </source>
</evidence>
<evidence type="ECO:0000313" key="3">
    <source>
        <dbReference type="Proteomes" id="UP000499080"/>
    </source>
</evidence>
<sequence length="116" mass="12964">MPETAIIFGRTVLKLVNIGYIKGPTWIPWTVIEKTGPLSYKTVNPDGKSISCHIVQMRTRKTPSVTSQSSPETQENSTIPDPSTEIEAPKKAPDESHQNQPRITIIRPSYLKAYVM</sequence>